<evidence type="ECO:0000256" key="8">
    <source>
        <dbReference type="ARBA" id="ARBA00022729"/>
    </source>
</evidence>
<evidence type="ECO:0000256" key="6">
    <source>
        <dbReference type="ARBA" id="ARBA00013229"/>
    </source>
</evidence>
<evidence type="ECO:0000256" key="7">
    <source>
        <dbReference type="ARBA" id="ARBA00022525"/>
    </source>
</evidence>
<feature type="active site" evidence="16">
    <location>
        <position position="412"/>
    </location>
</feature>
<dbReference type="CDD" id="cd15798">
    <property type="entry name" value="PMEI-like_3"/>
    <property type="match status" value="1"/>
</dbReference>
<keyword evidence="8" id="KW-0732">Signal</keyword>
<keyword evidence="11" id="KW-1015">Disulfide bond</keyword>
<evidence type="ECO:0000259" key="18">
    <source>
        <dbReference type="SMART" id="SM00856"/>
    </source>
</evidence>
<dbReference type="SUPFAM" id="SSF51126">
    <property type="entry name" value="Pectin lyase-like"/>
    <property type="match status" value="1"/>
</dbReference>
<accession>A0A4S8K2L1</accession>
<evidence type="ECO:0000256" key="16">
    <source>
        <dbReference type="PROSITE-ProRule" id="PRU10040"/>
    </source>
</evidence>
<dbReference type="NCBIfam" id="TIGR01614">
    <property type="entry name" value="PME_inhib"/>
    <property type="match status" value="1"/>
</dbReference>
<organism evidence="19 20">
    <name type="scientific">Musa balbisiana</name>
    <name type="common">Banana</name>
    <dbReference type="NCBI Taxonomy" id="52838"/>
    <lineage>
        <taxon>Eukaryota</taxon>
        <taxon>Viridiplantae</taxon>
        <taxon>Streptophyta</taxon>
        <taxon>Embryophyta</taxon>
        <taxon>Tracheophyta</taxon>
        <taxon>Spermatophyta</taxon>
        <taxon>Magnoliopsida</taxon>
        <taxon>Liliopsida</taxon>
        <taxon>Zingiberales</taxon>
        <taxon>Musaceae</taxon>
        <taxon>Musa</taxon>
    </lineage>
</organism>
<evidence type="ECO:0000256" key="2">
    <source>
        <dbReference type="ARBA" id="ARBA00004613"/>
    </source>
</evidence>
<evidence type="ECO:0000256" key="3">
    <source>
        <dbReference type="ARBA" id="ARBA00005184"/>
    </source>
</evidence>
<comment type="similarity">
    <text evidence="4">In the N-terminal section; belongs to the PMEI family.</text>
</comment>
<evidence type="ECO:0000256" key="1">
    <source>
        <dbReference type="ARBA" id="ARBA00004196"/>
    </source>
</evidence>
<keyword evidence="9 17" id="KW-0378">Hydrolase</keyword>
<dbReference type="InterPro" id="IPR011050">
    <property type="entry name" value="Pectin_lyase_fold/virulence"/>
</dbReference>
<dbReference type="FunFam" id="1.20.140.40:FF:000004">
    <property type="entry name" value="Pectinesterase"/>
    <property type="match status" value="1"/>
</dbReference>
<dbReference type="PANTHER" id="PTHR31707">
    <property type="entry name" value="PECTINESTERASE"/>
    <property type="match status" value="1"/>
</dbReference>
<evidence type="ECO:0000256" key="12">
    <source>
        <dbReference type="ARBA" id="ARBA00023180"/>
    </source>
</evidence>
<reference evidence="19 20" key="1">
    <citation type="journal article" date="2019" name="Nat. Plants">
        <title>Genome sequencing of Musa balbisiana reveals subgenome evolution and function divergence in polyploid bananas.</title>
        <authorList>
            <person name="Yao X."/>
        </authorList>
    </citation>
    <scope>NUCLEOTIDE SEQUENCE [LARGE SCALE GENOMIC DNA]</scope>
    <source>
        <strain evidence="20">cv. DH-PKW</strain>
        <tissue evidence="19">Leaves</tissue>
    </source>
</reference>
<keyword evidence="20" id="KW-1185">Reference proteome</keyword>
<dbReference type="GO" id="GO:0004857">
    <property type="term" value="F:enzyme inhibitor activity"/>
    <property type="evidence" value="ECO:0007669"/>
    <property type="project" value="InterPro"/>
</dbReference>
<proteinExistence type="inferred from homology"/>
<dbReference type="GO" id="GO:0042545">
    <property type="term" value="P:cell wall modification"/>
    <property type="evidence" value="ECO:0007669"/>
    <property type="project" value="UniProtKB-UniRule"/>
</dbReference>
<dbReference type="SMART" id="SM00856">
    <property type="entry name" value="PMEI"/>
    <property type="match status" value="1"/>
</dbReference>
<feature type="domain" description="Pectinesterase inhibitor" evidence="18">
    <location>
        <begin position="34"/>
        <end position="187"/>
    </location>
</feature>
<keyword evidence="10 17" id="KW-0063">Aspartyl esterase</keyword>
<dbReference type="GO" id="GO:0005576">
    <property type="term" value="C:extracellular region"/>
    <property type="evidence" value="ECO:0007669"/>
    <property type="project" value="UniProtKB-SubCell"/>
</dbReference>
<evidence type="ECO:0000256" key="14">
    <source>
        <dbReference type="ARBA" id="ARBA00047928"/>
    </source>
</evidence>
<comment type="subcellular location">
    <subcellularLocation>
        <location evidence="1">Cell envelope</location>
    </subcellularLocation>
    <subcellularLocation>
        <location evidence="2">Secreted</location>
    </subcellularLocation>
</comment>
<comment type="similarity">
    <text evidence="5">In the C-terminal section; belongs to the pectinesterase family.</text>
</comment>
<keyword evidence="13" id="KW-0961">Cell wall biogenesis/degradation</keyword>
<keyword evidence="12" id="KW-0325">Glycoprotein</keyword>
<dbReference type="Proteomes" id="UP000317650">
    <property type="component" value="Chromosome 8"/>
</dbReference>
<dbReference type="Pfam" id="PF04043">
    <property type="entry name" value="PMEI"/>
    <property type="match status" value="1"/>
</dbReference>
<dbReference type="EC" id="3.1.1.11" evidence="6 17"/>
<dbReference type="GO" id="GO:0045490">
    <property type="term" value="P:pectin catabolic process"/>
    <property type="evidence" value="ECO:0007669"/>
    <property type="project" value="UniProtKB-UniRule"/>
</dbReference>
<evidence type="ECO:0000256" key="15">
    <source>
        <dbReference type="ARBA" id="ARBA00057335"/>
    </source>
</evidence>
<dbReference type="AlphaFoldDB" id="A0A4S8K2L1"/>
<dbReference type="InterPro" id="IPR000070">
    <property type="entry name" value="Pectinesterase_cat"/>
</dbReference>
<dbReference type="PROSITE" id="PS00503">
    <property type="entry name" value="PECTINESTERASE_2"/>
    <property type="match status" value="1"/>
</dbReference>
<keyword evidence="7" id="KW-0964">Secreted</keyword>
<protein>
    <recommendedName>
        <fullName evidence="6 17">Pectinesterase</fullName>
        <ecNumber evidence="6 17">3.1.1.11</ecNumber>
    </recommendedName>
</protein>
<evidence type="ECO:0000256" key="9">
    <source>
        <dbReference type="ARBA" id="ARBA00022801"/>
    </source>
</evidence>
<dbReference type="InterPro" id="IPR035513">
    <property type="entry name" value="Invertase/methylesterase_inhib"/>
</dbReference>
<dbReference type="InterPro" id="IPR012334">
    <property type="entry name" value="Pectin_lyas_fold"/>
</dbReference>
<dbReference type="InterPro" id="IPR006501">
    <property type="entry name" value="Pectinesterase_inhib_dom"/>
</dbReference>
<dbReference type="FunFam" id="2.160.20.10:FF:000001">
    <property type="entry name" value="Pectinesterase"/>
    <property type="match status" value="1"/>
</dbReference>
<evidence type="ECO:0000313" key="19">
    <source>
        <dbReference type="EMBL" id="THU68992.1"/>
    </source>
</evidence>
<dbReference type="SUPFAM" id="SSF101148">
    <property type="entry name" value="Plant invertase/pectin methylesterase inhibitor"/>
    <property type="match status" value="1"/>
</dbReference>
<comment type="caution">
    <text evidence="19">The sequence shown here is derived from an EMBL/GenBank/DDBJ whole genome shotgun (WGS) entry which is preliminary data.</text>
</comment>
<evidence type="ECO:0000256" key="10">
    <source>
        <dbReference type="ARBA" id="ARBA00023085"/>
    </source>
</evidence>
<comment type="catalytic activity">
    <reaction evidence="14 17">
        <text>[(1-&gt;4)-alpha-D-galacturonosyl methyl ester](n) + n H2O = [(1-&gt;4)-alpha-D-galacturonosyl](n) + n methanol + n H(+)</text>
        <dbReference type="Rhea" id="RHEA:22380"/>
        <dbReference type="Rhea" id="RHEA-COMP:14570"/>
        <dbReference type="Rhea" id="RHEA-COMP:14573"/>
        <dbReference type="ChEBI" id="CHEBI:15377"/>
        <dbReference type="ChEBI" id="CHEBI:15378"/>
        <dbReference type="ChEBI" id="CHEBI:17790"/>
        <dbReference type="ChEBI" id="CHEBI:140522"/>
        <dbReference type="ChEBI" id="CHEBI:140523"/>
        <dbReference type="EC" id="3.1.1.11"/>
    </reaction>
</comment>
<dbReference type="Gene3D" id="2.160.20.10">
    <property type="entry name" value="Single-stranded right-handed beta-helix, Pectin lyase-like"/>
    <property type="match status" value="1"/>
</dbReference>
<evidence type="ECO:0000256" key="4">
    <source>
        <dbReference type="ARBA" id="ARBA00006027"/>
    </source>
</evidence>
<comment type="function">
    <text evidence="15">Acts in the modification of cell walls via demethylesterification of cell wall pectin.</text>
</comment>
<dbReference type="Pfam" id="PF01095">
    <property type="entry name" value="Pectinesterase"/>
    <property type="match status" value="1"/>
</dbReference>
<comment type="pathway">
    <text evidence="3 17">Glycan metabolism; pectin degradation; 2-dehydro-3-deoxy-D-gluconate from pectin: step 1/5.</text>
</comment>
<dbReference type="STRING" id="52838.A0A4S8K2L1"/>
<evidence type="ECO:0000313" key="20">
    <source>
        <dbReference type="Proteomes" id="UP000317650"/>
    </source>
</evidence>
<dbReference type="UniPathway" id="UPA00545">
    <property type="reaction ID" value="UER00823"/>
</dbReference>
<dbReference type="GO" id="GO:0030599">
    <property type="term" value="F:pectinesterase activity"/>
    <property type="evidence" value="ECO:0007669"/>
    <property type="project" value="UniProtKB-UniRule"/>
</dbReference>
<evidence type="ECO:0000256" key="5">
    <source>
        <dbReference type="ARBA" id="ARBA00007786"/>
    </source>
</evidence>
<dbReference type="Gene3D" id="1.20.140.40">
    <property type="entry name" value="Invertase/pectin methylesterase inhibitor family protein"/>
    <property type="match status" value="1"/>
</dbReference>
<dbReference type="EMBL" id="PYDT01000002">
    <property type="protein sequence ID" value="THU68992.1"/>
    <property type="molecule type" value="Genomic_DNA"/>
</dbReference>
<dbReference type="InterPro" id="IPR033131">
    <property type="entry name" value="Pectinesterase_Asp_AS"/>
</dbReference>
<name>A0A4S8K2L1_MUSBA</name>
<evidence type="ECO:0000256" key="11">
    <source>
        <dbReference type="ARBA" id="ARBA00023157"/>
    </source>
</evidence>
<gene>
    <name evidence="19" type="ORF">C4D60_Mb08t09660</name>
</gene>
<sequence length="581" mass="64047">MALTTFIMASDTIAFFLLSSFFLLSPVVSVVPLLAPIDPSTACNSTLDPKFCKTVLPQRGSNNLYQYGRFSVAKSLSNARKFLYLIDRYLAHKSNLSPTASLALLDCQLLSELNIDILAAAEITLNDTDKLLDHQADKVHTLLSALVTNQHTCSDGLHATESAWSIKNGLSVPMHNSTKLYGVSLALFKRAWEPHRKNRNHKVVSPSRVSRRKTLLFHEVAVGRDGELPLRMPGQKRELFEKWSGRRLLQATDAVLVNDVVRVSQDGSGNFATITDAVKSAPVDHDENTGYHLIYVAAGVYEEYVVIPKHKKHLMMIGDGINQTVITGNHSVGDGWTTFTSSTFVALGHGFVAINITFRNAAGPAKYQAVAVLNNADMSTFYRCSFEGYQDTLYTHSMRQFYRECDIYGTVDYIFGNAAVVFQNCNVYSRLPLPGQINTITAQGRTDPNQNTGTSMQSCNFLAAADLAATALCLESQESPMTYLGRPWKPYSRTVVMQSYMDSLIEPAGWVQWNSDDHALNTLYYAEYNNSGPGSGTAGRIDWPGYLVISANDAINFTVSNFISGDQWLPMAGVPHDSGLV</sequence>
<evidence type="ECO:0000256" key="17">
    <source>
        <dbReference type="RuleBase" id="RU000589"/>
    </source>
</evidence>
<evidence type="ECO:0000256" key="13">
    <source>
        <dbReference type="ARBA" id="ARBA00023316"/>
    </source>
</evidence>